<gene>
    <name evidence="9" type="ORF">UV73_C0012G0126</name>
</gene>
<keyword evidence="4 7" id="KW-0663">Pyridoxal phosphate</keyword>
<comment type="caution">
    <text evidence="9">The sequence shown here is derived from an EMBL/GenBank/DDBJ whole genome shotgun (WGS) entry which is preliminary data.</text>
</comment>
<dbReference type="Gene3D" id="3.30.160.270">
    <property type="match status" value="1"/>
</dbReference>
<evidence type="ECO:0000256" key="6">
    <source>
        <dbReference type="NCBIfam" id="TIGR00260"/>
    </source>
</evidence>
<organism evidence="9 10">
    <name type="scientific">Candidatus Gottesmanbacteria bacterium GW2011_GWA2_43_14</name>
    <dbReference type="NCBI Taxonomy" id="1618443"/>
    <lineage>
        <taxon>Bacteria</taxon>
        <taxon>Candidatus Gottesmaniibacteriota</taxon>
    </lineage>
</organism>
<dbReference type="SUPFAM" id="SSF53686">
    <property type="entry name" value="Tryptophan synthase beta subunit-like PLP-dependent enzymes"/>
    <property type="match status" value="1"/>
</dbReference>
<evidence type="ECO:0000259" key="8">
    <source>
        <dbReference type="SMART" id="SM00917"/>
    </source>
</evidence>
<reference evidence="9 10" key="1">
    <citation type="journal article" date="2015" name="Nature">
        <title>rRNA introns, odd ribosomes, and small enigmatic genomes across a large radiation of phyla.</title>
        <authorList>
            <person name="Brown C.T."/>
            <person name="Hug L.A."/>
            <person name="Thomas B.C."/>
            <person name="Sharon I."/>
            <person name="Castelle C.J."/>
            <person name="Singh A."/>
            <person name="Wilkins M.J."/>
            <person name="Williams K.H."/>
            <person name="Banfield J.F."/>
        </authorList>
    </citation>
    <scope>NUCLEOTIDE SEQUENCE [LARGE SCALE GENOMIC DNA]</scope>
</reference>
<evidence type="ECO:0000256" key="2">
    <source>
        <dbReference type="ARBA" id="ARBA00005517"/>
    </source>
</evidence>
<evidence type="ECO:0000313" key="9">
    <source>
        <dbReference type="EMBL" id="KKS96098.1"/>
    </source>
</evidence>
<evidence type="ECO:0000256" key="5">
    <source>
        <dbReference type="ARBA" id="ARBA00023239"/>
    </source>
</evidence>
<dbReference type="InterPro" id="IPR013709">
    <property type="entry name" value="2-isopropylmalate_synth_dimer"/>
</dbReference>
<name>A0A0G1GAZ2_9BACT</name>
<dbReference type="GO" id="GO:0006565">
    <property type="term" value="P:L-serine catabolic process"/>
    <property type="evidence" value="ECO:0007669"/>
    <property type="project" value="TreeGrafter"/>
</dbReference>
<dbReference type="GO" id="GO:0004795">
    <property type="term" value="F:threonine synthase activity"/>
    <property type="evidence" value="ECO:0007669"/>
    <property type="project" value="UniProtKB-UniRule"/>
</dbReference>
<comment type="cofactor">
    <cofactor evidence="1 7">
        <name>pyridoxal 5'-phosphate</name>
        <dbReference type="ChEBI" id="CHEBI:597326"/>
    </cofactor>
</comment>
<dbReference type="PATRIC" id="fig|1618443.3.peg.1451"/>
<dbReference type="PANTHER" id="PTHR48078:SF6">
    <property type="entry name" value="L-THREONINE DEHYDRATASE CATABOLIC TDCB"/>
    <property type="match status" value="1"/>
</dbReference>
<dbReference type="GO" id="GO:0003941">
    <property type="term" value="F:L-serine ammonia-lyase activity"/>
    <property type="evidence" value="ECO:0007669"/>
    <property type="project" value="TreeGrafter"/>
</dbReference>
<evidence type="ECO:0000256" key="1">
    <source>
        <dbReference type="ARBA" id="ARBA00001933"/>
    </source>
</evidence>
<dbReference type="InterPro" id="IPR036230">
    <property type="entry name" value="LeuA_allosteric_dom_sf"/>
</dbReference>
<accession>A0A0G1GAZ2</accession>
<dbReference type="Proteomes" id="UP000034894">
    <property type="component" value="Unassembled WGS sequence"/>
</dbReference>
<dbReference type="GO" id="GO:0003852">
    <property type="term" value="F:2-isopropylmalate synthase activity"/>
    <property type="evidence" value="ECO:0007669"/>
    <property type="project" value="InterPro"/>
</dbReference>
<evidence type="ECO:0000256" key="7">
    <source>
        <dbReference type="PIRSR" id="PIRSR604450-51"/>
    </source>
</evidence>
<dbReference type="InterPro" id="IPR036052">
    <property type="entry name" value="TrpB-like_PALP_sf"/>
</dbReference>
<feature type="domain" description="2-isopropylmalate synthase LeuA allosteric (dimerisation)" evidence="8">
    <location>
        <begin position="467"/>
        <end position="604"/>
    </location>
</feature>
<keyword evidence="3" id="KW-0808">Transferase</keyword>
<comment type="similarity">
    <text evidence="2">Belongs to the threonine synthase family.</text>
</comment>
<dbReference type="Pfam" id="PF08502">
    <property type="entry name" value="LeuA_dimer"/>
    <property type="match status" value="1"/>
</dbReference>
<dbReference type="NCBIfam" id="TIGR00260">
    <property type="entry name" value="thrC"/>
    <property type="match status" value="1"/>
</dbReference>
<dbReference type="Pfam" id="PF00291">
    <property type="entry name" value="PALP"/>
    <property type="match status" value="1"/>
</dbReference>
<dbReference type="SMART" id="SM00917">
    <property type="entry name" value="LeuA_dimer"/>
    <property type="match status" value="1"/>
</dbReference>
<evidence type="ECO:0000256" key="4">
    <source>
        <dbReference type="ARBA" id="ARBA00022898"/>
    </source>
</evidence>
<dbReference type="EC" id="4.2.3.1" evidence="6"/>
<dbReference type="STRING" id="1618443.UV73_C0012G0126"/>
<dbReference type="Gene3D" id="3.40.50.1100">
    <property type="match status" value="2"/>
</dbReference>
<dbReference type="InterPro" id="IPR050147">
    <property type="entry name" value="Ser/Thr_Dehydratase"/>
</dbReference>
<sequence length="615" mass="67327">MSTNGFYHISCFICSKVWDEKVNTTVCSCGGPLDIVYDYDQLAGLNTYLLRNAPPKVIKYLDFFPLKERKALVSLDEGATQLHKAENLGKRLSLPKLYIKNEGLNPTGAFKDRGSFVEINKAKELGFAKVCVASTGNMAASVAAYSAQAGLTCFVFVPENTPRGKLAQAISYGSHVIQVRGTYSDAYDLTMKVAAHYRYYLAGDYAFRGEGQKSLSYEVCEQLWFSPPDWVLVPAGMGTNLSYIWKGFKEYYRLGLIPKLPHMVAVQAEGSAPIVTAFEKRSKLVPVGKPQTVCSAIAVGNPIDAPKVFAALKESKGQAIAVSDDETLKAQQELAKLEALYVEPSSATVIAALKKLIKKGLIKESDTVVAVATGAGLKDPATTLKVIAEPPLIEPVLSEVERVMDSDFLSLRAGSVGEKEKLIFAKVPALRQVKEIIKKEFSLSLDDETVKIIRNVIAKFINIKGKKIVKADLQSIIETVIADERRQKTLEVVDFHIETFKKKKPMATVTVDIKGRKYTETSDGVGPVDAAIRAITAAIRKNDAVKFRLTDFAVEIPTTGSDATVEATMVLQDEHGTQVVEKGTSPDIIVASIEAYEKGYNELVYQRSKNGKDKK</sequence>
<dbReference type="GO" id="GO:0009097">
    <property type="term" value="P:isoleucine biosynthetic process"/>
    <property type="evidence" value="ECO:0007669"/>
    <property type="project" value="TreeGrafter"/>
</dbReference>
<dbReference type="GO" id="GO:0009098">
    <property type="term" value="P:L-leucine biosynthetic process"/>
    <property type="evidence" value="ECO:0007669"/>
    <property type="project" value="InterPro"/>
</dbReference>
<dbReference type="InterPro" id="IPR004450">
    <property type="entry name" value="Thr_synthase-like"/>
</dbReference>
<dbReference type="GO" id="GO:0009088">
    <property type="term" value="P:threonine biosynthetic process"/>
    <property type="evidence" value="ECO:0007669"/>
    <property type="project" value="UniProtKB-UniRule"/>
</dbReference>
<dbReference type="AlphaFoldDB" id="A0A0G1GAZ2"/>
<dbReference type="PANTHER" id="PTHR48078">
    <property type="entry name" value="THREONINE DEHYDRATASE, MITOCHONDRIAL-RELATED"/>
    <property type="match status" value="1"/>
</dbReference>
<evidence type="ECO:0000256" key="3">
    <source>
        <dbReference type="ARBA" id="ARBA00022679"/>
    </source>
</evidence>
<dbReference type="CDD" id="cd01563">
    <property type="entry name" value="Thr-synth_1"/>
    <property type="match status" value="1"/>
</dbReference>
<dbReference type="GO" id="GO:0006567">
    <property type="term" value="P:L-threonine catabolic process"/>
    <property type="evidence" value="ECO:0007669"/>
    <property type="project" value="TreeGrafter"/>
</dbReference>
<dbReference type="GO" id="GO:0004794">
    <property type="term" value="F:threonine deaminase activity"/>
    <property type="evidence" value="ECO:0007669"/>
    <property type="project" value="TreeGrafter"/>
</dbReference>
<protein>
    <recommendedName>
        <fullName evidence="6">Threonine synthase</fullName>
        <ecNumber evidence="6">4.2.3.1</ecNumber>
    </recommendedName>
</protein>
<keyword evidence="5" id="KW-0456">Lyase</keyword>
<proteinExistence type="inferred from homology"/>
<dbReference type="SUPFAM" id="SSF110921">
    <property type="entry name" value="2-isopropylmalate synthase LeuA, allosteric (dimerisation) domain"/>
    <property type="match status" value="1"/>
</dbReference>
<dbReference type="InterPro" id="IPR001926">
    <property type="entry name" value="TrpB-like_PALP"/>
</dbReference>
<dbReference type="EMBL" id="LCFP01000012">
    <property type="protein sequence ID" value="KKS96098.1"/>
    <property type="molecule type" value="Genomic_DNA"/>
</dbReference>
<feature type="modified residue" description="N6-(pyridoxal phosphate)lysine" evidence="7">
    <location>
        <position position="111"/>
    </location>
</feature>
<evidence type="ECO:0000313" key="10">
    <source>
        <dbReference type="Proteomes" id="UP000034894"/>
    </source>
</evidence>